<dbReference type="Proteomes" id="UP000006454">
    <property type="component" value="Unassembled WGS sequence"/>
</dbReference>
<gene>
    <name evidence="1" type="ORF">FNV0316</name>
</gene>
<dbReference type="SUPFAM" id="SSF102405">
    <property type="entry name" value="MCP/YpsA-like"/>
    <property type="match status" value="1"/>
</dbReference>
<dbReference type="AlphaFoldDB" id="Q7P2C9"/>
<proteinExistence type="predicted"/>
<name>Q7P2C9_FUSVC</name>
<accession>Q7P2C9</accession>
<comment type="caution">
    <text evidence="1">The sequence shown here is derived from an EMBL/GenBank/DDBJ whole genome shotgun (WGS) entry which is preliminary data.</text>
</comment>
<sequence>MANACKAYQEVTKKLGEWIGKSNYNLVYGGRQTSGLMGLIADSVLENGRTGSREL</sequence>
<dbReference type="EMBL" id="AABF01000141">
    <property type="protein sequence ID" value="EAA23377.1"/>
    <property type="molecule type" value="Genomic_DNA"/>
</dbReference>
<reference evidence="1 2" key="1">
    <citation type="journal article" date="2003" name="Genome Res.">
        <title>Genome analysis of F. nucleatum sub spp vincentii and its comparison with the genome of F. nucleatum ATCC 25586.</title>
        <authorList>
            <person name="Kapatral V."/>
            <person name="Ivanova N."/>
            <person name="Anderson I."/>
            <person name="Reznik G."/>
            <person name="Bhattacharyya A."/>
            <person name="Gardner W.L."/>
            <person name="Mikhailova N."/>
            <person name="Lapidus A."/>
            <person name="Larsen N."/>
            <person name="D'Souza M."/>
            <person name="Walunas T."/>
            <person name="Haselkorn R."/>
            <person name="Overbeek R."/>
            <person name="Kyrpides N."/>
        </authorList>
    </citation>
    <scope>NUCLEOTIDE SEQUENCE [LARGE SCALE GENOMIC DNA]</scope>
    <source>
        <strain evidence="1 2">ATCC 49256</strain>
    </source>
</reference>
<evidence type="ECO:0000313" key="1">
    <source>
        <dbReference type="EMBL" id="EAA23377.1"/>
    </source>
</evidence>
<evidence type="ECO:0000313" key="2">
    <source>
        <dbReference type="Proteomes" id="UP000006454"/>
    </source>
</evidence>
<organism evidence="1 2">
    <name type="scientific">Fusobacterium vincentii ATCC 49256</name>
    <dbReference type="NCBI Taxonomy" id="209882"/>
    <lineage>
        <taxon>Bacteria</taxon>
        <taxon>Fusobacteriati</taxon>
        <taxon>Fusobacteriota</taxon>
        <taxon>Fusobacteriia</taxon>
        <taxon>Fusobacteriales</taxon>
        <taxon>Fusobacteriaceae</taxon>
        <taxon>Fusobacterium</taxon>
    </lineage>
</organism>
<dbReference type="Gene3D" id="3.40.50.450">
    <property type="match status" value="1"/>
</dbReference>
<protein>
    <submittedName>
        <fullName evidence="1">Uncharacterized protein</fullName>
    </submittedName>
</protein>